<sequence length="1916" mass="212509">MGSPEKAAECDVVVGTPVKYFLLGEDETALRSWEEAKRRCIETTLERLDAEGTLDEITSTLQKSAPILVTGSSGYLGSALIRTLRTRGIKAVGIDLVSAETTDFLGWACRSIIHTAALHAPNLDFYKDSDFERVNVLGTENVMRRADEEQMVGVVFSSTTSLMNTAEVKRRSAAETVVLKASVDYGTPRNIYGVTKRRAEELVQGDAYDTSVDKMQRSSTGSNGNIKANELLAGTRASLEDMIVAHLLALVHLANAPITHREILGPLVVSAACPLLQDESCVPEPTDDVRRLYLNLGWSLPERFGKIIDSRETWKRLAWQPRWSMVVIHGTQGLVMGHAYYDDAGVVQYRSQLWLALRSRGFGQTGTNFADIIDFVPLQVPEFAVHQGGAERAWTEVFELTDACTSRLLNQSMLDGSSTADRIAEIVRRFVQDGVSVAGLDLGQASALRPTSALQLTPGLCFLVWQKIWRTIALVPGSRWDAGCDIGQLLLDVRSQARGCEKQGQSLTTFLPPTELQPAHQFFNLLADDLCEWGRAIISSSTDPDTTASELEQYVIWLNSMREATSTKRVLEHIWEPIFSADGKRLQAGRFSKVFGVEGKLLLHCAGIFFHLAGWSKEIEQSDAQDAGVSVDDLRTILEATDEIRRATFRHTFPPTALGVRQSTLTHKIHAFLHSLRLEHSTWTQLQSFLKSTSAFTSDMGTEMKFNLASVDIADFFPRWGDGSSNSHLSLDFGDDAGSRGADAGMDYGGGIGEVFEQPAEQVSNLDLTGPLYIPGMFHVIDNATKDVLRKSEIWESSVRSMLESVLLFFNAFHRRKWFVAKCCVGVFQSWSRWFEGASPKLEGGRAWGVVSSGVTWVLERRHILQRSWDSERLLAGGADAESDAGGQETTKLVTRVDEAIGSPMFWAFLELCGTITSMLDEITRWTQGCACHGRALRSHLEPLLRGQGPLSCPMRGRRAPEIAEGALGRLIDDLFRYNDSQLALMQAANLPDEDRTRLLLDWSAMKVHMRMQFSLKLSPWNHLPLSSLGLGHWDQSVAQRMLWDSLVEWENLSEEQRETSHPHSRRLFRDLRTEVLAFIRSEPSDRWPSLELLRARAAFTPVLEQSIERRHAILHQHLKCAPHHSAPFVSLCERKDEVIEVVSNGEAEKLAQYCEKTRSPSLVATALGLTLHEEFAPHLDAVTGTLSVSIPHTLVASVVYRCDLRTQYKVLPAVHKRPQAPGVPPQDALLDGQVAEPPEEVVAPSSGFLRSVLQYHAWEHLGSSAVGAGDFYSIPVEQALPVDSAALMLPLSDAVSGAKKHAKIPLSLCGGPQDAFVEMNFDDDDGAPTADPPAHAISDAMLVHTASQSMPSRPSESSSSSVPAETQQRYVFFRVIAGKPASKKLARTDAVLQLRTDHIAVERCAIHQIDVEQKQVSVSLNASASEPQLFQRPASLGSCLQWTAMRTKPCFRGFTISQESEAAVEAMLQAAADLVVGGQENDALQGSLELRVHAARYDLYHKGLMELQALGFVQSRMTSPEVTTWTFTDLGRDSFRQAAVLHNPVNLLWVPAARSQVRNLNDLSVLQLIARLQDAGFEFEARTAECKAEPPAFNTSTGRPKKWYMRDKSVHVCRYYLLALLSSADLREKGHQQVRHLQSAKYYKELCEVKSSGRRTDKALKGHGILMLPDHGSEACLASTDPSRRQSSKRKKQSSGVPAIADRDSAGEIPVPEEGDGDTPAPVRRRAVHAKSFRWGAAAFTFKPPHAYQVTCPRICTHRHTGGHNTLCKKTKSFARPEDEDLVIRQLKFWVCQAPDFASRRDHIGRCEFLDPPADEDLESRKLPSDYETEDEELRPVLKRRRGPPRIGGETNAPAAKAKGALEYAFFVFALGHQTHLRRFQKDAYAMSKAGAVWKSCWLEAGVPDWPDAGERQMW</sequence>
<dbReference type="EMBL" id="LSRX01000045">
    <property type="protein sequence ID" value="OLQ12311.1"/>
    <property type="molecule type" value="Genomic_DNA"/>
</dbReference>
<gene>
    <name evidence="3" type="ORF">AK812_SmicGene3782</name>
</gene>
<dbReference type="Gene3D" id="3.40.50.720">
    <property type="entry name" value="NAD(P)-binding Rossmann-like Domain"/>
    <property type="match status" value="1"/>
</dbReference>
<dbReference type="CDD" id="cd08946">
    <property type="entry name" value="SDR_e"/>
    <property type="match status" value="1"/>
</dbReference>
<protein>
    <recommendedName>
        <fullName evidence="2">NAD-dependent epimerase/dehydratase domain-containing protein</fullName>
    </recommendedName>
</protein>
<dbReference type="PANTHER" id="PTHR43245:SF54">
    <property type="entry name" value="BLL0593 PROTEIN"/>
    <property type="match status" value="1"/>
</dbReference>
<feature type="domain" description="NAD-dependent epimerase/dehydratase" evidence="2">
    <location>
        <begin position="67"/>
        <end position="204"/>
    </location>
</feature>
<keyword evidence="4" id="KW-1185">Reference proteome</keyword>
<dbReference type="OrthoDB" id="419585at2759"/>
<feature type="region of interest" description="Disordered" evidence="1">
    <location>
        <begin position="1816"/>
        <end position="1835"/>
    </location>
</feature>
<dbReference type="InterPro" id="IPR036291">
    <property type="entry name" value="NAD(P)-bd_dom_sf"/>
</dbReference>
<evidence type="ECO:0000256" key="1">
    <source>
        <dbReference type="SAM" id="MobiDB-lite"/>
    </source>
</evidence>
<dbReference type="Proteomes" id="UP000186817">
    <property type="component" value="Unassembled WGS sequence"/>
</dbReference>
<comment type="caution">
    <text evidence="3">The sequence shown here is derived from an EMBL/GenBank/DDBJ whole genome shotgun (WGS) entry which is preliminary data.</text>
</comment>
<feature type="region of interest" description="Disordered" evidence="1">
    <location>
        <begin position="1674"/>
        <end position="1724"/>
    </location>
</feature>
<organism evidence="3 4">
    <name type="scientific">Symbiodinium microadriaticum</name>
    <name type="common">Dinoflagellate</name>
    <name type="synonym">Zooxanthella microadriatica</name>
    <dbReference type="NCBI Taxonomy" id="2951"/>
    <lineage>
        <taxon>Eukaryota</taxon>
        <taxon>Sar</taxon>
        <taxon>Alveolata</taxon>
        <taxon>Dinophyceae</taxon>
        <taxon>Suessiales</taxon>
        <taxon>Symbiodiniaceae</taxon>
        <taxon>Symbiodinium</taxon>
    </lineage>
</organism>
<name>A0A1Q9EY33_SYMMI</name>
<accession>A0A1Q9EY33</accession>
<dbReference type="Pfam" id="PF01370">
    <property type="entry name" value="Epimerase"/>
    <property type="match status" value="1"/>
</dbReference>
<evidence type="ECO:0000313" key="3">
    <source>
        <dbReference type="EMBL" id="OLQ12311.1"/>
    </source>
</evidence>
<reference evidence="3 4" key="1">
    <citation type="submission" date="2016-02" db="EMBL/GenBank/DDBJ databases">
        <title>Genome analysis of coral dinoflagellate symbionts highlights evolutionary adaptations to a symbiotic lifestyle.</title>
        <authorList>
            <person name="Aranda M."/>
            <person name="Li Y."/>
            <person name="Liew Y.J."/>
            <person name="Baumgarten S."/>
            <person name="Simakov O."/>
            <person name="Wilson M."/>
            <person name="Piel J."/>
            <person name="Ashoor H."/>
            <person name="Bougouffa S."/>
            <person name="Bajic V.B."/>
            <person name="Ryu T."/>
            <person name="Ravasi T."/>
            <person name="Bayer T."/>
            <person name="Micklem G."/>
            <person name="Kim H."/>
            <person name="Bhak J."/>
            <person name="Lajeunesse T.C."/>
            <person name="Voolstra C.R."/>
        </authorList>
    </citation>
    <scope>NUCLEOTIDE SEQUENCE [LARGE SCALE GENOMIC DNA]</scope>
    <source>
        <strain evidence="3 4">CCMP2467</strain>
    </source>
</reference>
<evidence type="ECO:0000259" key="2">
    <source>
        <dbReference type="Pfam" id="PF01370"/>
    </source>
</evidence>
<evidence type="ECO:0000313" key="4">
    <source>
        <dbReference type="Proteomes" id="UP000186817"/>
    </source>
</evidence>
<dbReference type="PANTHER" id="PTHR43245">
    <property type="entry name" value="BIFUNCTIONAL POLYMYXIN RESISTANCE PROTEIN ARNA"/>
    <property type="match status" value="1"/>
</dbReference>
<proteinExistence type="predicted"/>
<dbReference type="InterPro" id="IPR001509">
    <property type="entry name" value="Epimerase_deHydtase"/>
</dbReference>
<dbReference type="SUPFAM" id="SSF51735">
    <property type="entry name" value="NAD(P)-binding Rossmann-fold domains"/>
    <property type="match status" value="1"/>
</dbReference>
<dbReference type="InterPro" id="IPR050177">
    <property type="entry name" value="Lipid_A_modif_metabolic_enz"/>
</dbReference>